<dbReference type="InterPro" id="IPR017896">
    <property type="entry name" value="4Fe4S_Fe-S-bd"/>
</dbReference>
<proteinExistence type="predicted"/>
<organism evidence="2 3">
    <name type="scientific">Methanocaldococcus jannaschii</name>
    <dbReference type="NCBI Taxonomy" id="2190"/>
    <lineage>
        <taxon>Archaea</taxon>
        <taxon>Methanobacteriati</taxon>
        <taxon>Methanobacteriota</taxon>
        <taxon>Methanomada group</taxon>
        <taxon>Methanococci</taxon>
        <taxon>Methanococcales</taxon>
        <taxon>Methanocaldococcaceae</taxon>
        <taxon>Methanocaldococcus</taxon>
    </lineage>
</organism>
<dbReference type="Pfam" id="PF01656">
    <property type="entry name" value="CbiA"/>
    <property type="match status" value="1"/>
</dbReference>
<sequence length="269" mass="29988">MKIAIISGKGGVGKSSISTSLAKLFSKEFNIVALDCDVDAPNFNLMFDVKDKKLLEVIYREIYEINDDCIRCGKCLDVCQFDAIGDFKINPILCEGCGACELICEFDAIEPIKRESGYIYEGFVGFPLIWGELEVGESGSGKIIEHIKNHAKKYKAELGIIDGPPGVGCPLISTVKDVDLALCIVEPTKSSVNDCLRLIETLNFFNVEYLIVENKKGMNNINYPFKIFHSIPFDFDVPKLIANKILLCDSNSKVSESIKELYEKLKEFI</sequence>
<name>A0A832SKK2_9EURY</name>
<dbReference type="PANTHER" id="PTHR43534">
    <property type="entry name" value="MIND SUPERFAMILY P-LOOP ATPASE CONTAINING AN INSERTED FERREDOXIN DOMAIN"/>
    <property type="match status" value="1"/>
</dbReference>
<dbReference type="InterPro" id="IPR017900">
    <property type="entry name" value="4Fe4S_Fe_S_CS"/>
</dbReference>
<gene>
    <name evidence="2" type="ORF">HA335_03905</name>
</gene>
<protein>
    <submittedName>
        <fullName evidence="2">P-loop NTPase</fullName>
    </submittedName>
</protein>
<dbReference type="Gene3D" id="3.30.70.20">
    <property type="match status" value="1"/>
</dbReference>
<dbReference type="PROSITE" id="PS51379">
    <property type="entry name" value="4FE4S_FER_2"/>
    <property type="match status" value="2"/>
</dbReference>
<feature type="domain" description="4Fe-4S ferredoxin-type" evidence="1">
    <location>
        <begin position="85"/>
        <end position="114"/>
    </location>
</feature>
<accession>A0A832SKK2</accession>
<dbReference type="EMBL" id="DUJR01000021">
    <property type="protein sequence ID" value="HII59712.1"/>
    <property type="molecule type" value="Genomic_DNA"/>
</dbReference>
<dbReference type="InterPro" id="IPR027417">
    <property type="entry name" value="P-loop_NTPase"/>
</dbReference>
<dbReference type="RefSeq" id="WP_064496546.1">
    <property type="nucleotide sequence ID" value="NC_000909.1"/>
</dbReference>
<dbReference type="PROSITE" id="PS00198">
    <property type="entry name" value="4FE4S_FER_1"/>
    <property type="match status" value="1"/>
</dbReference>
<evidence type="ECO:0000313" key="3">
    <source>
        <dbReference type="Proteomes" id="UP000645676"/>
    </source>
</evidence>
<dbReference type="Proteomes" id="UP000645676">
    <property type="component" value="Unassembled WGS sequence"/>
</dbReference>
<feature type="domain" description="4Fe-4S ferredoxin-type" evidence="1">
    <location>
        <begin position="61"/>
        <end position="84"/>
    </location>
</feature>
<evidence type="ECO:0000313" key="2">
    <source>
        <dbReference type="EMBL" id="HII59712.1"/>
    </source>
</evidence>
<dbReference type="SUPFAM" id="SSF52540">
    <property type="entry name" value="P-loop containing nucleoside triphosphate hydrolases"/>
    <property type="match status" value="1"/>
</dbReference>
<dbReference type="PANTHER" id="PTHR43534:SF1">
    <property type="entry name" value="4FE-4S CLUSTER CONTAINING PARA FAMILY ATPASE PROTEIN"/>
    <property type="match status" value="1"/>
</dbReference>
<evidence type="ECO:0000259" key="1">
    <source>
        <dbReference type="PROSITE" id="PS51379"/>
    </source>
</evidence>
<dbReference type="GO" id="GO:0016491">
    <property type="term" value="F:oxidoreductase activity"/>
    <property type="evidence" value="ECO:0007669"/>
    <property type="project" value="UniProtKB-ARBA"/>
</dbReference>
<dbReference type="Gene3D" id="3.40.50.300">
    <property type="entry name" value="P-loop containing nucleotide triphosphate hydrolases"/>
    <property type="match status" value="1"/>
</dbReference>
<comment type="caution">
    <text evidence="2">The sequence shown here is derived from an EMBL/GenBank/DDBJ whole genome shotgun (WGS) entry which is preliminary data.</text>
</comment>
<dbReference type="Pfam" id="PF00037">
    <property type="entry name" value="Fer4"/>
    <property type="match status" value="2"/>
</dbReference>
<dbReference type="AlphaFoldDB" id="A0A832SKK2"/>
<reference evidence="2" key="1">
    <citation type="journal article" date="2020" name="bioRxiv">
        <title>A rank-normalized archaeal taxonomy based on genome phylogeny resolves widespread incomplete and uneven classifications.</title>
        <authorList>
            <person name="Rinke C."/>
            <person name="Chuvochina M."/>
            <person name="Mussig A.J."/>
            <person name="Chaumeil P.-A."/>
            <person name="Waite D.W."/>
            <person name="Whitman W.B."/>
            <person name="Parks D.H."/>
            <person name="Hugenholtz P."/>
        </authorList>
    </citation>
    <scope>NUCLEOTIDE SEQUENCE</scope>
    <source>
        <strain evidence="2">UBA8849</strain>
    </source>
</reference>
<dbReference type="InterPro" id="IPR002586">
    <property type="entry name" value="CobQ/CobB/MinD/ParA_Nub-bd_dom"/>
</dbReference>
<dbReference type="SUPFAM" id="SSF54862">
    <property type="entry name" value="4Fe-4S ferredoxins"/>
    <property type="match status" value="1"/>
</dbReference>